<comment type="caution">
    <text evidence="2">The sequence shown here is derived from an EMBL/GenBank/DDBJ whole genome shotgun (WGS) entry which is preliminary data.</text>
</comment>
<dbReference type="Proteomes" id="UP001500831">
    <property type="component" value="Unassembled WGS sequence"/>
</dbReference>
<gene>
    <name evidence="2" type="ORF">GCM10010517_12170</name>
</gene>
<dbReference type="InterPro" id="IPR052164">
    <property type="entry name" value="Anthracycline_SecMetBiosynth"/>
</dbReference>
<sequence length="259" mass="27131">MAERTGYPDGAPCWVELATPDAAAVSGFYAGLFGWTCQDQGEEFGHYTMCSLDGRAVAAISPAQGAPPAGAPSSYWSVYLATSDVDAGAATVEANGGKLLAPPMDVPGFGRFAYATDPTGAAFGLWQAGPFSGAQLHDEPGALCWSEVTTTDGAAADTFYRALFGYEQEQTGDGAAFDYTVWRIGGTEVCGRLQMDENWAGIAPHWMAYFAVPDCDAAVRRVTELGGALGYGPFDTPHGRMAVVSDPAGAHFTLCRRPG</sequence>
<dbReference type="CDD" id="cd07247">
    <property type="entry name" value="SgaA_N_like"/>
    <property type="match status" value="2"/>
</dbReference>
<protein>
    <submittedName>
        <fullName evidence="2">VOC family protein</fullName>
    </submittedName>
</protein>
<reference evidence="3" key="1">
    <citation type="journal article" date="2019" name="Int. J. Syst. Evol. Microbiol.">
        <title>The Global Catalogue of Microorganisms (GCM) 10K type strain sequencing project: providing services to taxonomists for standard genome sequencing and annotation.</title>
        <authorList>
            <consortium name="The Broad Institute Genomics Platform"/>
            <consortium name="The Broad Institute Genome Sequencing Center for Infectious Disease"/>
            <person name="Wu L."/>
            <person name="Ma J."/>
        </authorList>
    </citation>
    <scope>NUCLEOTIDE SEQUENCE [LARGE SCALE GENOMIC DNA]</scope>
    <source>
        <strain evidence="3">JCM 6242</strain>
    </source>
</reference>
<evidence type="ECO:0000313" key="3">
    <source>
        <dbReference type="Proteomes" id="UP001500831"/>
    </source>
</evidence>
<dbReference type="EMBL" id="BAAAVI010000006">
    <property type="protein sequence ID" value="GAA2854160.1"/>
    <property type="molecule type" value="Genomic_DNA"/>
</dbReference>
<accession>A0ABP6I837</accession>
<dbReference type="Gene3D" id="3.10.180.10">
    <property type="entry name" value="2,3-Dihydroxybiphenyl 1,2-Dioxygenase, domain 1"/>
    <property type="match status" value="2"/>
</dbReference>
<keyword evidence="3" id="KW-1185">Reference proteome</keyword>
<dbReference type="InterPro" id="IPR029068">
    <property type="entry name" value="Glyas_Bleomycin-R_OHBP_Dase"/>
</dbReference>
<dbReference type="RefSeq" id="WP_344968663.1">
    <property type="nucleotide sequence ID" value="NZ_BAAAVI010000006.1"/>
</dbReference>
<dbReference type="Pfam" id="PF18029">
    <property type="entry name" value="Glyoxalase_6"/>
    <property type="match status" value="1"/>
</dbReference>
<dbReference type="PROSITE" id="PS51819">
    <property type="entry name" value="VOC"/>
    <property type="match status" value="2"/>
</dbReference>
<dbReference type="SUPFAM" id="SSF54593">
    <property type="entry name" value="Glyoxalase/Bleomycin resistance protein/Dihydroxybiphenyl dioxygenase"/>
    <property type="match status" value="2"/>
</dbReference>
<dbReference type="InterPro" id="IPR041581">
    <property type="entry name" value="Glyoxalase_6"/>
</dbReference>
<organism evidence="2 3">
    <name type="scientific">Streptosporangium fragile</name>
    <dbReference type="NCBI Taxonomy" id="46186"/>
    <lineage>
        <taxon>Bacteria</taxon>
        <taxon>Bacillati</taxon>
        <taxon>Actinomycetota</taxon>
        <taxon>Actinomycetes</taxon>
        <taxon>Streptosporangiales</taxon>
        <taxon>Streptosporangiaceae</taxon>
        <taxon>Streptosporangium</taxon>
    </lineage>
</organism>
<dbReference type="InterPro" id="IPR004360">
    <property type="entry name" value="Glyas_Fos-R_dOase_dom"/>
</dbReference>
<dbReference type="PANTHER" id="PTHR33993:SF14">
    <property type="entry name" value="GB|AAF24581.1"/>
    <property type="match status" value="1"/>
</dbReference>
<feature type="domain" description="VOC" evidence="1">
    <location>
        <begin position="11"/>
        <end position="128"/>
    </location>
</feature>
<evidence type="ECO:0000259" key="1">
    <source>
        <dbReference type="PROSITE" id="PS51819"/>
    </source>
</evidence>
<evidence type="ECO:0000313" key="2">
    <source>
        <dbReference type="EMBL" id="GAA2854160.1"/>
    </source>
</evidence>
<dbReference type="Pfam" id="PF00903">
    <property type="entry name" value="Glyoxalase"/>
    <property type="match status" value="1"/>
</dbReference>
<dbReference type="InterPro" id="IPR037523">
    <property type="entry name" value="VOC_core"/>
</dbReference>
<feature type="domain" description="VOC" evidence="1">
    <location>
        <begin position="142"/>
        <end position="257"/>
    </location>
</feature>
<proteinExistence type="predicted"/>
<name>A0ABP6I837_9ACTN</name>
<dbReference type="PANTHER" id="PTHR33993">
    <property type="entry name" value="GLYOXALASE-RELATED"/>
    <property type="match status" value="1"/>
</dbReference>